<dbReference type="EMBL" id="LSYS01008977">
    <property type="protein sequence ID" value="OPJ67514.1"/>
    <property type="molecule type" value="Genomic_DNA"/>
</dbReference>
<dbReference type="Proteomes" id="UP000190648">
    <property type="component" value="Unassembled WGS sequence"/>
</dbReference>
<sequence>MIFASGYLRCLCCSFPISSYSYSPFFSLCQPSLGHPNPQQPPGRYLVVQKFVLPDVLLCHLMSGCKVNEKENSEKKPNKLMLCFTKRWNYFFL</sequence>
<proteinExistence type="predicted"/>
<evidence type="ECO:0000313" key="1">
    <source>
        <dbReference type="EMBL" id="OPJ67514.1"/>
    </source>
</evidence>
<comment type="caution">
    <text evidence="1">The sequence shown here is derived from an EMBL/GenBank/DDBJ whole genome shotgun (WGS) entry which is preliminary data.</text>
</comment>
<accession>A0A1V4J627</accession>
<gene>
    <name evidence="1" type="ORF">AV530_004519</name>
</gene>
<evidence type="ECO:0000313" key="2">
    <source>
        <dbReference type="Proteomes" id="UP000190648"/>
    </source>
</evidence>
<keyword evidence="2" id="KW-1185">Reference proteome</keyword>
<dbReference type="AlphaFoldDB" id="A0A1V4J627"/>
<protein>
    <submittedName>
        <fullName evidence="1">Uncharacterized protein</fullName>
    </submittedName>
</protein>
<reference evidence="1 2" key="1">
    <citation type="submission" date="2016-02" db="EMBL/GenBank/DDBJ databases">
        <title>Band-tailed pigeon sequencing and assembly.</title>
        <authorList>
            <person name="Soares A.E."/>
            <person name="Novak B.J."/>
            <person name="Rice E.S."/>
            <person name="O'Connell B."/>
            <person name="Chang D."/>
            <person name="Weber S."/>
            <person name="Shapiro B."/>
        </authorList>
    </citation>
    <scope>NUCLEOTIDE SEQUENCE [LARGE SCALE GENOMIC DNA]</scope>
    <source>
        <strain evidence="1">BTP2013</strain>
        <tissue evidence="1">Blood</tissue>
    </source>
</reference>
<organism evidence="1 2">
    <name type="scientific">Patagioenas fasciata monilis</name>
    <dbReference type="NCBI Taxonomy" id="372326"/>
    <lineage>
        <taxon>Eukaryota</taxon>
        <taxon>Metazoa</taxon>
        <taxon>Chordata</taxon>
        <taxon>Craniata</taxon>
        <taxon>Vertebrata</taxon>
        <taxon>Euteleostomi</taxon>
        <taxon>Archelosauria</taxon>
        <taxon>Archosauria</taxon>
        <taxon>Dinosauria</taxon>
        <taxon>Saurischia</taxon>
        <taxon>Theropoda</taxon>
        <taxon>Coelurosauria</taxon>
        <taxon>Aves</taxon>
        <taxon>Neognathae</taxon>
        <taxon>Neoaves</taxon>
        <taxon>Columbimorphae</taxon>
        <taxon>Columbiformes</taxon>
        <taxon>Columbidae</taxon>
        <taxon>Patagioenas</taxon>
    </lineage>
</organism>
<name>A0A1V4J627_PATFA</name>